<dbReference type="PANTHER" id="PTHR43320:SF3">
    <property type="entry name" value="CARBOHYDRATE KINASE PFKB DOMAIN-CONTAINING PROTEIN"/>
    <property type="match status" value="1"/>
</dbReference>
<dbReference type="InterPro" id="IPR011611">
    <property type="entry name" value="PfkB_dom"/>
</dbReference>
<dbReference type="InterPro" id="IPR029056">
    <property type="entry name" value="Ribokinase-like"/>
</dbReference>
<comment type="similarity">
    <text evidence="1">Belongs to the carbohydrate kinase PfkB family.</text>
</comment>
<sequence>MSKLVIVGDVMVDITAVISSTLNYATDAPGKISQQPGGAAANSAAWAAATGADTVFVGGIGEDDAGIAARKALTDLGVDARLVSSSSVSTGSCICIVDPSGERTMIPDQGANSLLSVDHLTDDLLQPGNHFHISGYTYLQPTSRTAAIELLAKAKAHGLTTSIDPSSASMIELAGVAEMRSWINGVDILFPNADEAKVLTGTDDMTQAAMQLLKIAKTVVVKLGAAGAMQVSAAGEVLKLEAPVVTAVDATGAGDAFVGGYLATWLKTHDSLAALKSGIAAGSECVQHIGARPIR</sequence>
<evidence type="ECO:0000313" key="5">
    <source>
        <dbReference type="EMBL" id="CAB4583284.1"/>
    </source>
</evidence>
<dbReference type="AlphaFoldDB" id="A0A6J6F8R1"/>
<evidence type="ECO:0000259" key="4">
    <source>
        <dbReference type="Pfam" id="PF00294"/>
    </source>
</evidence>
<keyword evidence="3" id="KW-0418">Kinase</keyword>
<gene>
    <name evidence="5" type="ORF">UFOPK1726_01061</name>
</gene>
<keyword evidence="2" id="KW-0808">Transferase</keyword>
<proteinExistence type="inferred from homology"/>
<dbReference type="PANTHER" id="PTHR43320">
    <property type="entry name" value="SUGAR KINASE"/>
    <property type="match status" value="1"/>
</dbReference>
<evidence type="ECO:0000256" key="3">
    <source>
        <dbReference type="ARBA" id="ARBA00022777"/>
    </source>
</evidence>
<dbReference type="EMBL" id="CAEZTT010000144">
    <property type="protein sequence ID" value="CAB4583284.1"/>
    <property type="molecule type" value="Genomic_DNA"/>
</dbReference>
<dbReference type="InterPro" id="IPR052700">
    <property type="entry name" value="Carb_kinase_PfkB-like"/>
</dbReference>
<evidence type="ECO:0000256" key="2">
    <source>
        <dbReference type="ARBA" id="ARBA00022679"/>
    </source>
</evidence>
<organism evidence="5">
    <name type="scientific">freshwater metagenome</name>
    <dbReference type="NCBI Taxonomy" id="449393"/>
    <lineage>
        <taxon>unclassified sequences</taxon>
        <taxon>metagenomes</taxon>
        <taxon>ecological metagenomes</taxon>
    </lineage>
</organism>
<dbReference type="Gene3D" id="3.40.1190.20">
    <property type="match status" value="1"/>
</dbReference>
<reference evidence="5" key="1">
    <citation type="submission" date="2020-05" db="EMBL/GenBank/DDBJ databases">
        <authorList>
            <person name="Chiriac C."/>
            <person name="Salcher M."/>
            <person name="Ghai R."/>
            <person name="Kavagutti S V."/>
        </authorList>
    </citation>
    <scope>NUCLEOTIDE SEQUENCE</scope>
</reference>
<feature type="domain" description="Carbohydrate kinase PfkB" evidence="4">
    <location>
        <begin position="1"/>
        <end position="292"/>
    </location>
</feature>
<dbReference type="SUPFAM" id="SSF53613">
    <property type="entry name" value="Ribokinase-like"/>
    <property type="match status" value="1"/>
</dbReference>
<name>A0A6J6F8R1_9ZZZZ</name>
<dbReference type="GO" id="GO:0016301">
    <property type="term" value="F:kinase activity"/>
    <property type="evidence" value="ECO:0007669"/>
    <property type="project" value="UniProtKB-KW"/>
</dbReference>
<dbReference type="CDD" id="cd01166">
    <property type="entry name" value="KdgK"/>
    <property type="match status" value="1"/>
</dbReference>
<evidence type="ECO:0000256" key="1">
    <source>
        <dbReference type="ARBA" id="ARBA00010688"/>
    </source>
</evidence>
<dbReference type="Pfam" id="PF00294">
    <property type="entry name" value="PfkB"/>
    <property type="match status" value="1"/>
</dbReference>
<protein>
    <submittedName>
        <fullName evidence="5">Unannotated protein</fullName>
    </submittedName>
</protein>
<accession>A0A6J6F8R1</accession>